<feature type="compositionally biased region" description="Basic and acidic residues" evidence="1">
    <location>
        <begin position="16"/>
        <end position="36"/>
    </location>
</feature>
<evidence type="ECO:0000313" key="2">
    <source>
        <dbReference type="EMBL" id="KAF5818354.1"/>
    </source>
</evidence>
<comment type="caution">
    <text evidence="2">The sequence shown here is derived from an EMBL/GenBank/DDBJ whole genome shotgun (WGS) entry which is preliminary data.</text>
</comment>
<dbReference type="EMBL" id="MNCJ02000317">
    <property type="protein sequence ID" value="KAF5818354.1"/>
    <property type="molecule type" value="Genomic_DNA"/>
</dbReference>
<reference evidence="2" key="2">
    <citation type="submission" date="2020-06" db="EMBL/GenBank/DDBJ databases">
        <title>Helianthus annuus Genome sequencing and assembly Release 2.</title>
        <authorList>
            <person name="Gouzy J."/>
            <person name="Langlade N."/>
            <person name="Munos S."/>
        </authorList>
    </citation>
    <scope>NUCLEOTIDE SEQUENCE</scope>
    <source>
        <tissue evidence="2">Leaves</tissue>
    </source>
</reference>
<dbReference type="AlphaFoldDB" id="A0A9K3JN96"/>
<sequence length="56" mass="6829">MREARKGITPTPRQMLPRERDTSKGREKERQKQNHQKEKRRRQKLPQAIHVLSVER</sequence>
<organism evidence="2 3">
    <name type="scientific">Helianthus annuus</name>
    <name type="common">Common sunflower</name>
    <dbReference type="NCBI Taxonomy" id="4232"/>
    <lineage>
        <taxon>Eukaryota</taxon>
        <taxon>Viridiplantae</taxon>
        <taxon>Streptophyta</taxon>
        <taxon>Embryophyta</taxon>
        <taxon>Tracheophyta</taxon>
        <taxon>Spermatophyta</taxon>
        <taxon>Magnoliopsida</taxon>
        <taxon>eudicotyledons</taxon>
        <taxon>Gunneridae</taxon>
        <taxon>Pentapetalae</taxon>
        <taxon>asterids</taxon>
        <taxon>campanulids</taxon>
        <taxon>Asterales</taxon>
        <taxon>Asteraceae</taxon>
        <taxon>Asteroideae</taxon>
        <taxon>Heliantheae alliance</taxon>
        <taxon>Heliantheae</taxon>
        <taxon>Helianthus</taxon>
    </lineage>
</organism>
<keyword evidence="3" id="KW-1185">Reference proteome</keyword>
<feature type="region of interest" description="Disordered" evidence="1">
    <location>
        <begin position="1"/>
        <end position="56"/>
    </location>
</feature>
<evidence type="ECO:0000313" key="3">
    <source>
        <dbReference type="Proteomes" id="UP000215914"/>
    </source>
</evidence>
<name>A0A9K3JN96_HELAN</name>
<proteinExistence type="predicted"/>
<protein>
    <submittedName>
        <fullName evidence="2">Uncharacterized protein</fullName>
    </submittedName>
</protein>
<evidence type="ECO:0000256" key="1">
    <source>
        <dbReference type="SAM" id="MobiDB-lite"/>
    </source>
</evidence>
<gene>
    <name evidence="2" type="ORF">HanXRQr2_Chr02g0064121</name>
</gene>
<accession>A0A9K3JN96</accession>
<dbReference type="Proteomes" id="UP000215914">
    <property type="component" value="Unassembled WGS sequence"/>
</dbReference>
<reference evidence="2" key="1">
    <citation type="journal article" date="2017" name="Nature">
        <title>The sunflower genome provides insights into oil metabolism, flowering and Asterid evolution.</title>
        <authorList>
            <person name="Badouin H."/>
            <person name="Gouzy J."/>
            <person name="Grassa C.J."/>
            <person name="Murat F."/>
            <person name="Staton S.E."/>
            <person name="Cottret L."/>
            <person name="Lelandais-Briere C."/>
            <person name="Owens G.L."/>
            <person name="Carrere S."/>
            <person name="Mayjonade B."/>
            <person name="Legrand L."/>
            <person name="Gill N."/>
            <person name="Kane N.C."/>
            <person name="Bowers J.E."/>
            <person name="Hubner S."/>
            <person name="Bellec A."/>
            <person name="Berard A."/>
            <person name="Berges H."/>
            <person name="Blanchet N."/>
            <person name="Boniface M.C."/>
            <person name="Brunel D."/>
            <person name="Catrice O."/>
            <person name="Chaidir N."/>
            <person name="Claudel C."/>
            <person name="Donnadieu C."/>
            <person name="Faraut T."/>
            <person name="Fievet G."/>
            <person name="Helmstetter N."/>
            <person name="King M."/>
            <person name="Knapp S.J."/>
            <person name="Lai Z."/>
            <person name="Le Paslier M.C."/>
            <person name="Lippi Y."/>
            <person name="Lorenzon L."/>
            <person name="Mandel J.R."/>
            <person name="Marage G."/>
            <person name="Marchand G."/>
            <person name="Marquand E."/>
            <person name="Bret-Mestries E."/>
            <person name="Morien E."/>
            <person name="Nambeesan S."/>
            <person name="Nguyen T."/>
            <person name="Pegot-Espagnet P."/>
            <person name="Pouilly N."/>
            <person name="Raftis F."/>
            <person name="Sallet E."/>
            <person name="Schiex T."/>
            <person name="Thomas J."/>
            <person name="Vandecasteele C."/>
            <person name="Vares D."/>
            <person name="Vear F."/>
            <person name="Vautrin S."/>
            <person name="Crespi M."/>
            <person name="Mangin B."/>
            <person name="Burke J.M."/>
            <person name="Salse J."/>
            <person name="Munos S."/>
            <person name="Vincourt P."/>
            <person name="Rieseberg L.H."/>
            <person name="Langlade N.B."/>
        </authorList>
    </citation>
    <scope>NUCLEOTIDE SEQUENCE</scope>
    <source>
        <tissue evidence="2">Leaves</tissue>
    </source>
</reference>
<dbReference type="Gramene" id="mRNA:HanXRQr2_Chr02g0064121">
    <property type="protein sequence ID" value="CDS:HanXRQr2_Chr02g0064121.1"/>
    <property type="gene ID" value="HanXRQr2_Chr02g0064121"/>
</dbReference>